<dbReference type="Pfam" id="PF03323">
    <property type="entry name" value="GerA"/>
    <property type="match status" value="1"/>
</dbReference>
<dbReference type="InterPro" id="IPR004995">
    <property type="entry name" value="Spore_Ger"/>
</dbReference>
<evidence type="ECO:0000256" key="3">
    <source>
        <dbReference type="ARBA" id="ARBA00023136"/>
    </source>
</evidence>
<dbReference type="Proteomes" id="UP000242310">
    <property type="component" value="Unassembled WGS sequence"/>
</dbReference>
<dbReference type="GO" id="GO:0005886">
    <property type="term" value="C:plasma membrane"/>
    <property type="evidence" value="ECO:0007669"/>
    <property type="project" value="UniProtKB-SubCell"/>
</dbReference>
<accession>A0A2P8HAR6</accession>
<protein>
    <submittedName>
        <fullName evidence="6">Stage V sporulation protein AF</fullName>
    </submittedName>
</protein>
<comment type="subcellular location">
    <subcellularLocation>
        <location evidence="4">Cell membrane</location>
    </subcellularLocation>
    <subcellularLocation>
        <location evidence="1">Membrane</location>
        <topology evidence="1">Multi-pass membrane protein</topology>
    </subcellularLocation>
</comment>
<evidence type="ECO:0000313" key="6">
    <source>
        <dbReference type="EMBL" id="PSL43307.1"/>
    </source>
</evidence>
<comment type="caution">
    <text evidence="6">The sequence shown here is derived from an EMBL/GenBank/DDBJ whole genome shotgun (WGS) entry which is preliminary data.</text>
</comment>
<comment type="similarity">
    <text evidence="2 4">Belongs to the GerABKA family.</text>
</comment>
<evidence type="ECO:0000256" key="5">
    <source>
        <dbReference type="SAM" id="Phobius"/>
    </source>
</evidence>
<keyword evidence="5" id="KW-1133">Transmembrane helix</keyword>
<feature type="transmembrane region" description="Helical" evidence="5">
    <location>
        <begin position="359"/>
        <end position="379"/>
    </location>
</feature>
<proteinExistence type="inferred from homology"/>
<dbReference type="AlphaFoldDB" id="A0A2P8HAR6"/>
<evidence type="ECO:0000256" key="4">
    <source>
        <dbReference type="PIRNR" id="PIRNR005690"/>
    </source>
</evidence>
<evidence type="ECO:0000256" key="1">
    <source>
        <dbReference type="ARBA" id="ARBA00004141"/>
    </source>
</evidence>
<name>A0A2P8HAR6_9BACI</name>
<dbReference type="GO" id="GO:0009847">
    <property type="term" value="P:spore germination"/>
    <property type="evidence" value="ECO:0007669"/>
    <property type="project" value="UniProtKB-UniRule"/>
</dbReference>
<organism evidence="6 7">
    <name type="scientific">Salsuginibacillus halophilus</name>
    <dbReference type="NCBI Taxonomy" id="517424"/>
    <lineage>
        <taxon>Bacteria</taxon>
        <taxon>Bacillati</taxon>
        <taxon>Bacillota</taxon>
        <taxon>Bacilli</taxon>
        <taxon>Bacillales</taxon>
        <taxon>Bacillaceae</taxon>
        <taxon>Salsuginibacillus</taxon>
    </lineage>
</organism>
<dbReference type="PIRSF" id="PIRSF005690">
    <property type="entry name" value="GerBA"/>
    <property type="match status" value="1"/>
</dbReference>
<feature type="transmembrane region" description="Helical" evidence="5">
    <location>
        <begin position="294"/>
        <end position="314"/>
    </location>
</feature>
<dbReference type="OrthoDB" id="9772630at2"/>
<evidence type="ECO:0000256" key="2">
    <source>
        <dbReference type="ARBA" id="ARBA00005278"/>
    </source>
</evidence>
<reference evidence="6 7" key="1">
    <citation type="submission" date="2018-03" db="EMBL/GenBank/DDBJ databases">
        <title>Genomic Encyclopedia of Type Strains, Phase III (KMG-III): the genomes of soil and plant-associated and newly described type strains.</title>
        <authorList>
            <person name="Whitman W."/>
        </authorList>
    </citation>
    <scope>NUCLEOTIDE SEQUENCE [LARGE SCALE GENOMIC DNA]</scope>
    <source>
        <strain evidence="6 7">CGMCC 1.07653</strain>
    </source>
</reference>
<dbReference type="RefSeq" id="WP_106589444.1">
    <property type="nucleotide sequence ID" value="NZ_PYAV01000011.1"/>
</dbReference>
<feature type="transmembrane region" description="Helical" evidence="5">
    <location>
        <begin position="414"/>
        <end position="439"/>
    </location>
</feature>
<feature type="transmembrane region" description="Helical" evidence="5">
    <location>
        <begin position="385"/>
        <end position="402"/>
    </location>
</feature>
<keyword evidence="3 4" id="KW-0472">Membrane</keyword>
<dbReference type="InterPro" id="IPR050768">
    <property type="entry name" value="UPF0353/GerABKA_families"/>
</dbReference>
<sequence>MSETKNKQPLYEKLEANKKEMIDRLGIGTTFDVGIRSFQICGRELQLYFVQGLVEDRHIIEILEQLMRLDDEQAPRNVQKAVEERLPDVQVEYKETFEDCITELLSGLLVIFMEGKDEAFIIDVRFYPGRTPEEPDTEKVVRGSRDGYTENIIENTALTRRRVRDERLRNEIMRVGRRSQTDICVSYIDGVADPDLVDIIKKELEAIDVDGLTMADKTVEEFLVKQGYTPFPLVRFTERPDAGAQHLFEGHVLIMVDASPSVIITPTTLFHHIQHAEEHRQAPAVGTYLRWIRFFGMIASLLIVPLWLLFVLAPDMLPAGLEYIGPEDEHNVPIFVQLIFAEVGLELLRMAAIHTPDPLATALGLVAALLIGEIAMEVGLFSAEVILYAALGVIGTYATPSYEFSVSMKMMRLFFIFMIGFFQAPGFVVGATLLFIWLVSIKSLNKPYLWPFLPFDPLAMRDLFVRRAVPNEKVRLRIANPKNRVKQGS</sequence>
<dbReference type="PANTHER" id="PTHR22550:SF9">
    <property type="entry name" value="STAGE V SPORULATION PROTEIN AF"/>
    <property type="match status" value="1"/>
</dbReference>
<keyword evidence="7" id="KW-1185">Reference proteome</keyword>
<gene>
    <name evidence="6" type="ORF">B0H94_111133</name>
</gene>
<keyword evidence="5" id="KW-0812">Transmembrane</keyword>
<dbReference type="EMBL" id="PYAV01000011">
    <property type="protein sequence ID" value="PSL43307.1"/>
    <property type="molecule type" value="Genomic_DNA"/>
</dbReference>
<dbReference type="PANTHER" id="PTHR22550">
    <property type="entry name" value="SPORE GERMINATION PROTEIN"/>
    <property type="match status" value="1"/>
</dbReference>
<evidence type="ECO:0000313" key="7">
    <source>
        <dbReference type="Proteomes" id="UP000242310"/>
    </source>
</evidence>